<name>A0A0U5H6D0_9EURY</name>
<dbReference type="AlphaFoldDB" id="A0A0U5H6D0"/>
<dbReference type="KEGG" id="hhb:Hhub_3223"/>
<keyword evidence="1" id="KW-1133">Transmembrane helix</keyword>
<evidence type="ECO:0000313" key="3">
    <source>
        <dbReference type="Proteomes" id="UP000066737"/>
    </source>
</evidence>
<accession>A0A0U5H6D0</accession>
<dbReference type="Proteomes" id="UP000066737">
    <property type="component" value="Chromosome I"/>
</dbReference>
<evidence type="ECO:0000313" key="2">
    <source>
        <dbReference type="EMBL" id="CQH60492.1"/>
    </source>
</evidence>
<keyword evidence="1" id="KW-0472">Membrane</keyword>
<dbReference type="GeneID" id="91107863"/>
<dbReference type="STRING" id="1407499.HHUB_3223"/>
<sequence>MNAHTDDEPDGRSRVVSVLRVLKLLLTVLVLALTLLRALSGGPL</sequence>
<feature type="transmembrane region" description="Helical" evidence="1">
    <location>
        <begin position="21"/>
        <end position="39"/>
    </location>
</feature>
<dbReference type="EMBL" id="LN831302">
    <property type="protein sequence ID" value="CQH60492.1"/>
    <property type="molecule type" value="Genomic_DNA"/>
</dbReference>
<organism evidence="2 3">
    <name type="scientific">Halobacterium hubeiense</name>
    <dbReference type="NCBI Taxonomy" id="1407499"/>
    <lineage>
        <taxon>Archaea</taxon>
        <taxon>Methanobacteriati</taxon>
        <taxon>Methanobacteriota</taxon>
        <taxon>Stenosarchaea group</taxon>
        <taxon>Halobacteria</taxon>
        <taxon>Halobacteriales</taxon>
        <taxon>Halobacteriaceae</taxon>
        <taxon>Halobacterium</taxon>
    </lineage>
</organism>
<proteinExistence type="predicted"/>
<keyword evidence="3" id="KW-1185">Reference proteome</keyword>
<evidence type="ECO:0000256" key="1">
    <source>
        <dbReference type="SAM" id="Phobius"/>
    </source>
</evidence>
<protein>
    <submittedName>
        <fullName evidence="2">Uncharacterized protein</fullName>
    </submittedName>
</protein>
<keyword evidence="1" id="KW-0812">Transmembrane</keyword>
<reference evidence="3" key="1">
    <citation type="journal article" date="2016" name="Environ. Microbiol.">
        <title>The complete genome of a viable archaeum isolated from 123-million-year-old rock salt.</title>
        <authorList>
            <person name="Jaakkola S.T."/>
            <person name="Pfeiffer F."/>
            <person name="Ravantti J.J."/>
            <person name="Guo Q."/>
            <person name="Liu Y."/>
            <person name="Chen X."/>
            <person name="Ma H."/>
            <person name="Yang C."/>
            <person name="Oksanen H.M."/>
            <person name="Bamford D.H."/>
        </authorList>
    </citation>
    <scope>NUCLEOTIDE SEQUENCE</scope>
    <source>
        <strain evidence="3">JI20-1</strain>
    </source>
</reference>
<dbReference type="RefSeq" id="WP_256943839.1">
    <property type="nucleotide sequence ID" value="NZ_CEML01000001.1"/>
</dbReference>
<gene>
    <name evidence="2" type="ORF">HHUB_3223</name>
</gene>